<evidence type="ECO:0000256" key="2">
    <source>
        <dbReference type="ARBA" id="ARBA00022679"/>
    </source>
</evidence>
<comment type="similarity">
    <text evidence="1">Belongs to the CDPS family.</text>
</comment>
<dbReference type="AlphaFoldDB" id="A0A448BVI2"/>
<accession>A0A448BVI2</accession>
<dbReference type="Pfam" id="PF16715">
    <property type="entry name" value="CDPS"/>
    <property type="match status" value="1"/>
</dbReference>
<organism evidence="5 6">
    <name type="scientific">Pseudomonas fluorescens</name>
    <dbReference type="NCBI Taxonomy" id="294"/>
    <lineage>
        <taxon>Bacteria</taxon>
        <taxon>Pseudomonadati</taxon>
        <taxon>Pseudomonadota</taxon>
        <taxon>Gammaproteobacteria</taxon>
        <taxon>Pseudomonadales</taxon>
        <taxon>Pseudomonadaceae</taxon>
        <taxon>Pseudomonas</taxon>
    </lineage>
</organism>
<evidence type="ECO:0000256" key="4">
    <source>
        <dbReference type="SAM" id="MobiDB-lite"/>
    </source>
</evidence>
<dbReference type="InterPro" id="IPR030903">
    <property type="entry name" value="CDPS"/>
</dbReference>
<evidence type="ECO:0000256" key="3">
    <source>
        <dbReference type="ARBA" id="ARBA00030771"/>
    </source>
</evidence>
<dbReference type="GO" id="GO:0016755">
    <property type="term" value="F:aminoacyltransferase activity"/>
    <property type="evidence" value="ECO:0007669"/>
    <property type="project" value="InterPro"/>
</dbReference>
<dbReference type="EMBL" id="LR134300">
    <property type="protein sequence ID" value="VEE49298.1"/>
    <property type="molecule type" value="Genomic_DNA"/>
</dbReference>
<reference evidence="5 6" key="1">
    <citation type="submission" date="2018-12" db="EMBL/GenBank/DDBJ databases">
        <authorList>
            <consortium name="Pathogen Informatics"/>
        </authorList>
    </citation>
    <scope>NUCLEOTIDE SEQUENCE [LARGE SCALE GENOMIC DNA]</scope>
    <source>
        <strain evidence="5 6">NCTC10783</strain>
    </source>
</reference>
<evidence type="ECO:0000313" key="5">
    <source>
        <dbReference type="EMBL" id="VEE49298.1"/>
    </source>
</evidence>
<feature type="region of interest" description="Disordered" evidence="4">
    <location>
        <begin position="204"/>
        <end position="228"/>
    </location>
</feature>
<proteinExistence type="inferred from homology"/>
<keyword evidence="2" id="KW-0808">Transferase</keyword>
<protein>
    <recommendedName>
        <fullName evidence="3">Cyclodipeptide synthase</fullName>
    </recommendedName>
</protein>
<dbReference type="InterPro" id="IPR038622">
    <property type="entry name" value="CDPS_sf"/>
</dbReference>
<evidence type="ECO:0000256" key="1">
    <source>
        <dbReference type="ARBA" id="ARBA00006034"/>
    </source>
</evidence>
<gene>
    <name evidence="5" type="ORF">NCTC10783_05243</name>
</gene>
<name>A0A448BVI2_PSEFL</name>
<sequence length="228" mass="26800">MNLIAEDFSTRSLLAGERYKAKIAFVSPHTRRNSFEDEPKCFLGVSLENRNFTPNRFHSMVEWAARRFEKCSILIGDHIHRITLQSTRDMPEEDARREAVRLGDAFMEESRLIVDAYRHATDFQYITCSEIQASTECKDFYSSLRNYFLEHSGFRDSVEKFGRNYHRHNWEKLSEEQQRHRLVSVHSKTSCHPADFRPRVTSHSTTRGYFHEKTPHRRTVASPNRSAA</sequence>
<dbReference type="NCBIfam" id="TIGR04539">
    <property type="entry name" value="tRNA_cyclodipep"/>
    <property type="match status" value="1"/>
</dbReference>
<dbReference type="Proteomes" id="UP000278078">
    <property type="component" value="Chromosome"/>
</dbReference>
<evidence type="ECO:0000313" key="6">
    <source>
        <dbReference type="Proteomes" id="UP000278078"/>
    </source>
</evidence>
<dbReference type="Gene3D" id="3.40.50.11710">
    <property type="entry name" value="Cyclodipeptide synthase"/>
    <property type="match status" value="1"/>
</dbReference>